<dbReference type="GO" id="GO:0020037">
    <property type="term" value="F:heme binding"/>
    <property type="evidence" value="ECO:0007669"/>
    <property type="project" value="InterPro"/>
</dbReference>
<dbReference type="AlphaFoldDB" id="A0A0N1HWA2"/>
<evidence type="ECO:0000256" key="4">
    <source>
        <dbReference type="ARBA" id="ARBA00022723"/>
    </source>
</evidence>
<feature type="transmembrane region" description="Helical" evidence="9">
    <location>
        <begin position="6"/>
        <end position="33"/>
    </location>
</feature>
<evidence type="ECO:0000313" key="10">
    <source>
        <dbReference type="EMBL" id="KPI41845.1"/>
    </source>
</evidence>
<dbReference type="GeneID" id="28737621"/>
<evidence type="ECO:0000256" key="7">
    <source>
        <dbReference type="ARBA" id="ARBA00023033"/>
    </source>
</evidence>
<keyword evidence="7" id="KW-0503">Monooxygenase</keyword>
<dbReference type="Gene3D" id="1.10.630.10">
    <property type="entry name" value="Cytochrome P450"/>
    <property type="match status" value="1"/>
</dbReference>
<keyword evidence="11" id="KW-1185">Reference proteome</keyword>
<evidence type="ECO:0000256" key="2">
    <source>
        <dbReference type="ARBA" id="ARBA00010617"/>
    </source>
</evidence>
<keyword evidence="3 8" id="KW-0349">Heme</keyword>
<dbReference type="STRING" id="1664694.A0A0N1HWA2"/>
<proteinExistence type="inferred from homology"/>
<dbReference type="EMBL" id="LFJN01000008">
    <property type="protein sequence ID" value="KPI41845.1"/>
    <property type="molecule type" value="Genomic_DNA"/>
</dbReference>
<keyword evidence="5" id="KW-0560">Oxidoreductase</keyword>
<comment type="cofactor">
    <cofactor evidence="1 8">
        <name>heme</name>
        <dbReference type="ChEBI" id="CHEBI:30413"/>
    </cofactor>
</comment>
<evidence type="ECO:0000256" key="3">
    <source>
        <dbReference type="ARBA" id="ARBA00022617"/>
    </source>
</evidence>
<dbReference type="PANTHER" id="PTHR24305">
    <property type="entry name" value="CYTOCHROME P450"/>
    <property type="match status" value="1"/>
</dbReference>
<evidence type="ECO:0000256" key="9">
    <source>
        <dbReference type="SAM" id="Phobius"/>
    </source>
</evidence>
<gene>
    <name evidence="10" type="ORF">AB675_5524</name>
</gene>
<evidence type="ECO:0000256" key="6">
    <source>
        <dbReference type="ARBA" id="ARBA00023004"/>
    </source>
</evidence>
<dbReference type="PRINTS" id="PR00463">
    <property type="entry name" value="EP450I"/>
</dbReference>
<sequence>MFSDRLIPLIFSLDSILALLLGLLSYGILLAIYRLTLHPLAKFPGPKLAAATRWYEFYHDVAPNKGCYLWKIEAMHARYGPIVRVTPDELHIKDSSYFDEIYAPAGGRKREKWAPQLVILPASMNATASHEVHRMKRSALASFFSKQKVVKMEPLITGKIEHLAERLEAIVGTGEVVRLDATYHALTTDIISEYCFGESYIQLAEPDFAVVWKETLRIGASTQGFLRQFPFIAPWLKRIPGSVLAYLDEGAAMMATFTKNVANDARRAMAENEAGKRSDGTLFQAMLDNAPPQVKTLDWLEDEAAAVVGAGGETTGKALAIATFHLLDDPAKLKKLRDEIASVNLGPNGLPRLQDLESLPYLTGCCREGVRLMYGLTSRMGRVAPDEAMVYKQYTIPPNTPISQSTYFVHTDPAIFPDPHSFDPERWIKAEQGGINNDLMRFLVSFVRGPRICIGMNLAWAELYLTMAIILSRFDMELFETDIDDVAVKYDFMLMSAKLDSKGVRAKVKNSI</sequence>
<dbReference type="Proteomes" id="UP000038010">
    <property type="component" value="Unassembled WGS sequence"/>
</dbReference>
<evidence type="ECO:0000313" key="11">
    <source>
        <dbReference type="Proteomes" id="UP000038010"/>
    </source>
</evidence>
<keyword evidence="9" id="KW-1133">Transmembrane helix</keyword>
<reference evidence="10 11" key="1">
    <citation type="submission" date="2015-06" db="EMBL/GenBank/DDBJ databases">
        <title>Draft genome of the ant-associated black yeast Phialophora attae CBS 131958.</title>
        <authorList>
            <person name="Moreno L.F."/>
            <person name="Stielow B.J."/>
            <person name="de Hoog S."/>
            <person name="Vicente V.A."/>
            <person name="Weiss V.A."/>
            <person name="de Vries M."/>
            <person name="Cruz L.M."/>
            <person name="Souza E.M."/>
        </authorList>
    </citation>
    <scope>NUCLEOTIDE SEQUENCE [LARGE SCALE GENOMIC DNA]</scope>
    <source>
        <strain evidence="10 11">CBS 131958</strain>
    </source>
</reference>
<organism evidence="10 11">
    <name type="scientific">Cyphellophora attinorum</name>
    <dbReference type="NCBI Taxonomy" id="1664694"/>
    <lineage>
        <taxon>Eukaryota</taxon>
        <taxon>Fungi</taxon>
        <taxon>Dikarya</taxon>
        <taxon>Ascomycota</taxon>
        <taxon>Pezizomycotina</taxon>
        <taxon>Eurotiomycetes</taxon>
        <taxon>Chaetothyriomycetidae</taxon>
        <taxon>Chaetothyriales</taxon>
        <taxon>Cyphellophoraceae</taxon>
        <taxon>Cyphellophora</taxon>
    </lineage>
</organism>
<keyword evidence="6 8" id="KW-0408">Iron</keyword>
<dbReference type="InterPro" id="IPR036396">
    <property type="entry name" value="Cyt_P450_sf"/>
</dbReference>
<dbReference type="GO" id="GO:0005506">
    <property type="term" value="F:iron ion binding"/>
    <property type="evidence" value="ECO:0007669"/>
    <property type="project" value="InterPro"/>
</dbReference>
<comment type="similarity">
    <text evidence="2">Belongs to the cytochrome P450 family.</text>
</comment>
<protein>
    <submittedName>
        <fullName evidence="10">Trichodiene oxygenase</fullName>
    </submittedName>
</protein>
<accession>A0A0N1HWA2</accession>
<dbReference type="Pfam" id="PF00067">
    <property type="entry name" value="p450"/>
    <property type="match status" value="1"/>
</dbReference>
<dbReference type="CDD" id="cd11062">
    <property type="entry name" value="CYP58-like"/>
    <property type="match status" value="1"/>
</dbReference>
<feature type="binding site" description="axial binding residue" evidence="8">
    <location>
        <position position="453"/>
    </location>
    <ligand>
        <name>heme</name>
        <dbReference type="ChEBI" id="CHEBI:30413"/>
    </ligand>
    <ligandPart>
        <name>Fe</name>
        <dbReference type="ChEBI" id="CHEBI:18248"/>
    </ligandPart>
</feature>
<evidence type="ECO:0000256" key="8">
    <source>
        <dbReference type="PIRSR" id="PIRSR602401-1"/>
    </source>
</evidence>
<dbReference type="GO" id="GO:0016705">
    <property type="term" value="F:oxidoreductase activity, acting on paired donors, with incorporation or reduction of molecular oxygen"/>
    <property type="evidence" value="ECO:0007669"/>
    <property type="project" value="InterPro"/>
</dbReference>
<dbReference type="InterPro" id="IPR001128">
    <property type="entry name" value="Cyt_P450"/>
</dbReference>
<dbReference type="GO" id="GO:0004497">
    <property type="term" value="F:monooxygenase activity"/>
    <property type="evidence" value="ECO:0007669"/>
    <property type="project" value="UniProtKB-KW"/>
</dbReference>
<name>A0A0N1HWA2_9EURO</name>
<dbReference type="VEuPathDB" id="FungiDB:AB675_5524"/>
<dbReference type="PANTHER" id="PTHR24305:SF157">
    <property type="entry name" value="N-ACETYLTRYPTOPHAN 6-HYDROXYLASE IVOC-RELATED"/>
    <property type="match status" value="1"/>
</dbReference>
<comment type="caution">
    <text evidence="10">The sequence shown here is derived from an EMBL/GenBank/DDBJ whole genome shotgun (WGS) entry which is preliminary data.</text>
</comment>
<dbReference type="InterPro" id="IPR050121">
    <property type="entry name" value="Cytochrome_P450_monoxygenase"/>
</dbReference>
<keyword evidence="9" id="KW-0472">Membrane</keyword>
<dbReference type="OrthoDB" id="3945418at2759"/>
<dbReference type="InterPro" id="IPR002401">
    <property type="entry name" value="Cyt_P450_E_grp-I"/>
</dbReference>
<keyword evidence="9" id="KW-0812">Transmembrane</keyword>
<dbReference type="RefSeq" id="XP_018001808.1">
    <property type="nucleotide sequence ID" value="XM_018145741.1"/>
</dbReference>
<dbReference type="SUPFAM" id="SSF48264">
    <property type="entry name" value="Cytochrome P450"/>
    <property type="match status" value="1"/>
</dbReference>
<evidence type="ECO:0000256" key="5">
    <source>
        <dbReference type="ARBA" id="ARBA00023002"/>
    </source>
</evidence>
<keyword evidence="4 8" id="KW-0479">Metal-binding</keyword>
<evidence type="ECO:0000256" key="1">
    <source>
        <dbReference type="ARBA" id="ARBA00001971"/>
    </source>
</evidence>